<feature type="compositionally biased region" description="Polar residues" evidence="1">
    <location>
        <begin position="170"/>
        <end position="193"/>
    </location>
</feature>
<protein>
    <submittedName>
        <fullName evidence="2">Uncharacterized protein</fullName>
    </submittedName>
</protein>
<proteinExistence type="predicted"/>
<feature type="compositionally biased region" description="Low complexity" evidence="1">
    <location>
        <begin position="122"/>
        <end position="135"/>
    </location>
</feature>
<feature type="region of interest" description="Disordered" evidence="1">
    <location>
        <begin position="1"/>
        <end position="91"/>
    </location>
</feature>
<dbReference type="Proteomes" id="UP000236732">
    <property type="component" value="Unassembled WGS sequence"/>
</dbReference>
<feature type="compositionally biased region" description="Basic and acidic residues" evidence="1">
    <location>
        <begin position="60"/>
        <end position="84"/>
    </location>
</feature>
<keyword evidence="3" id="KW-1185">Reference proteome</keyword>
<dbReference type="EMBL" id="FNVT01000009">
    <property type="protein sequence ID" value="SEG96329.1"/>
    <property type="molecule type" value="Genomic_DNA"/>
</dbReference>
<name>A0A1H6EHB1_9ACTN</name>
<evidence type="ECO:0000256" key="1">
    <source>
        <dbReference type="SAM" id="MobiDB-lite"/>
    </source>
</evidence>
<feature type="region of interest" description="Disordered" evidence="1">
    <location>
        <begin position="231"/>
        <end position="251"/>
    </location>
</feature>
<evidence type="ECO:0000313" key="3">
    <source>
        <dbReference type="Proteomes" id="UP000236732"/>
    </source>
</evidence>
<accession>A0A1H6EHB1</accession>
<dbReference type="AlphaFoldDB" id="A0A1H6EHB1"/>
<feature type="region of interest" description="Disordered" evidence="1">
    <location>
        <begin position="121"/>
        <end position="143"/>
    </location>
</feature>
<sequence length="268" mass="28736">MPVSAALPTMRPPAPSDGALREEPALSRLRGQVTHDSSTVRMTAQQRAELRAGQAQQSQKKSDFQGRDGRDSEDDCRDHWDDSSRPPGGVIDGFKAVIEGSVGMSLGSSSALTPATHRRMGRALPSRAPPLAAGRVCRDDPRAHSTRLNQPAATLRPAILRAWTNSAGLPPSGATNTGPHGSWTCAGQRQASPPQHVLSGIDPARDGAAIRCAPSDRLDRIRRFMKERSSISDRLCEGGSQRRRQRDRGGAVLIELGRISRHARGTAG</sequence>
<reference evidence="2 3" key="1">
    <citation type="submission" date="2016-10" db="EMBL/GenBank/DDBJ databases">
        <authorList>
            <person name="de Groot N.N."/>
        </authorList>
    </citation>
    <scope>NUCLEOTIDE SEQUENCE [LARGE SCALE GENOMIC DNA]</scope>
    <source>
        <strain evidence="2 3">CGMCC 4.7037</strain>
    </source>
</reference>
<organism evidence="2 3">
    <name type="scientific">Nonomuraea solani</name>
    <dbReference type="NCBI Taxonomy" id="1144553"/>
    <lineage>
        <taxon>Bacteria</taxon>
        <taxon>Bacillati</taxon>
        <taxon>Actinomycetota</taxon>
        <taxon>Actinomycetes</taxon>
        <taxon>Streptosporangiales</taxon>
        <taxon>Streptosporangiaceae</taxon>
        <taxon>Nonomuraea</taxon>
    </lineage>
</organism>
<gene>
    <name evidence="2" type="ORF">SAMN05444920_109349</name>
</gene>
<feature type="region of interest" description="Disordered" evidence="1">
    <location>
        <begin position="170"/>
        <end position="196"/>
    </location>
</feature>
<evidence type="ECO:0000313" key="2">
    <source>
        <dbReference type="EMBL" id="SEG96329.1"/>
    </source>
</evidence>
<feature type="compositionally biased region" description="Polar residues" evidence="1">
    <location>
        <begin position="34"/>
        <end position="46"/>
    </location>
</feature>